<organism evidence="9 10">
    <name type="scientific">Priapulus caudatus</name>
    <name type="common">Priapulid worm</name>
    <dbReference type="NCBI Taxonomy" id="37621"/>
    <lineage>
        <taxon>Eukaryota</taxon>
        <taxon>Metazoa</taxon>
        <taxon>Ecdysozoa</taxon>
        <taxon>Scalidophora</taxon>
        <taxon>Priapulida</taxon>
        <taxon>Priapulimorpha</taxon>
        <taxon>Priapulimorphida</taxon>
        <taxon>Priapulidae</taxon>
        <taxon>Priapulus</taxon>
    </lineage>
</organism>
<keyword evidence="4" id="KW-1133">Transmembrane helix</keyword>
<keyword evidence="3" id="KW-0732">Signal</keyword>
<dbReference type="InterPro" id="IPR000719">
    <property type="entry name" value="Prot_kinase_dom"/>
</dbReference>
<evidence type="ECO:0000256" key="4">
    <source>
        <dbReference type="ARBA" id="ARBA00022989"/>
    </source>
</evidence>
<proteinExistence type="predicted"/>
<dbReference type="Gene3D" id="1.10.510.10">
    <property type="entry name" value="Transferase(Phosphotransferase) domain 1"/>
    <property type="match status" value="1"/>
</dbReference>
<dbReference type="Proteomes" id="UP000695022">
    <property type="component" value="Unplaced"/>
</dbReference>
<dbReference type="SUPFAM" id="SSF56112">
    <property type="entry name" value="Protein kinase-like (PK-like)"/>
    <property type="match status" value="1"/>
</dbReference>
<comment type="subcellular location">
    <subcellularLocation>
        <location evidence="1">Cell membrane</location>
        <topology evidence="1">Single-pass membrane protein</topology>
    </subcellularLocation>
</comment>
<dbReference type="PROSITE" id="PS50011">
    <property type="entry name" value="PROTEIN_KINASE_DOM"/>
    <property type="match status" value="1"/>
</dbReference>
<dbReference type="InterPro" id="IPR011009">
    <property type="entry name" value="Kinase-like_dom_sf"/>
</dbReference>
<protein>
    <submittedName>
        <fullName evidence="10">Tyrosine-protein kinase-like otk</fullName>
    </submittedName>
</protein>
<accession>A0ABM1F647</accession>
<dbReference type="GeneID" id="106819860"/>
<evidence type="ECO:0000256" key="3">
    <source>
        <dbReference type="ARBA" id="ARBA00022729"/>
    </source>
</evidence>
<dbReference type="RefSeq" id="XP_014679918.1">
    <property type="nucleotide sequence ID" value="XM_014824432.1"/>
</dbReference>
<feature type="domain" description="Protein kinase" evidence="8">
    <location>
        <begin position="1"/>
        <end position="144"/>
    </location>
</feature>
<keyword evidence="5" id="KW-0472">Membrane</keyword>
<keyword evidence="6" id="KW-0675">Receptor</keyword>
<keyword evidence="9" id="KW-1185">Reference proteome</keyword>
<evidence type="ECO:0000256" key="6">
    <source>
        <dbReference type="ARBA" id="ARBA00023170"/>
    </source>
</evidence>
<gene>
    <name evidence="10" type="primary">LOC106819860</name>
</gene>
<reference evidence="10" key="1">
    <citation type="submission" date="2025-08" db="UniProtKB">
        <authorList>
            <consortium name="RefSeq"/>
        </authorList>
    </citation>
    <scope>IDENTIFICATION</scope>
</reference>
<evidence type="ECO:0000256" key="7">
    <source>
        <dbReference type="ARBA" id="ARBA00023180"/>
    </source>
</evidence>
<name>A0ABM1F647_PRICU</name>
<dbReference type="PANTHER" id="PTHR24416">
    <property type="entry name" value="TYROSINE-PROTEIN KINASE RECEPTOR"/>
    <property type="match status" value="1"/>
</dbReference>
<dbReference type="Pfam" id="PF07714">
    <property type="entry name" value="PK_Tyr_Ser-Thr"/>
    <property type="match status" value="1"/>
</dbReference>
<evidence type="ECO:0000313" key="9">
    <source>
        <dbReference type="Proteomes" id="UP000695022"/>
    </source>
</evidence>
<keyword evidence="2" id="KW-0812">Transmembrane</keyword>
<dbReference type="InterPro" id="IPR050122">
    <property type="entry name" value="RTK"/>
</dbReference>
<sequence>MVKEFAPELASHTRLRHERQATNIGGLSHPNVHGLVGIVRDPNPSIVYEFLEWGDLKSFLLSNMPKTRRGFYQSKRDTISRTLKKAGLFGYAGKRVAFPLTTNDIVTMAMQVAGGMAYLSRNGCVVERQRYLPPPRTTDNTTNL</sequence>
<dbReference type="InterPro" id="IPR001245">
    <property type="entry name" value="Ser-Thr/Tyr_kinase_cat_dom"/>
</dbReference>
<keyword evidence="7" id="KW-0325">Glycoprotein</keyword>
<evidence type="ECO:0000259" key="8">
    <source>
        <dbReference type="PROSITE" id="PS50011"/>
    </source>
</evidence>
<dbReference type="PANTHER" id="PTHR24416:SF349">
    <property type="entry name" value="TYROSINE-PROTEIN KINASE RYK"/>
    <property type="match status" value="1"/>
</dbReference>
<evidence type="ECO:0000256" key="5">
    <source>
        <dbReference type="ARBA" id="ARBA00023136"/>
    </source>
</evidence>
<evidence type="ECO:0000313" key="10">
    <source>
        <dbReference type="RefSeq" id="XP_014679918.1"/>
    </source>
</evidence>
<evidence type="ECO:0000256" key="1">
    <source>
        <dbReference type="ARBA" id="ARBA00004162"/>
    </source>
</evidence>
<evidence type="ECO:0000256" key="2">
    <source>
        <dbReference type="ARBA" id="ARBA00022692"/>
    </source>
</evidence>